<reference evidence="1" key="1">
    <citation type="journal article" date="2015" name="Nature">
        <title>Complex archaea that bridge the gap between prokaryotes and eukaryotes.</title>
        <authorList>
            <person name="Spang A."/>
            <person name="Saw J.H."/>
            <person name="Jorgensen S.L."/>
            <person name="Zaremba-Niedzwiedzka K."/>
            <person name="Martijn J."/>
            <person name="Lind A.E."/>
            <person name="van Eijk R."/>
            <person name="Schleper C."/>
            <person name="Guy L."/>
            <person name="Ettema T.J."/>
        </authorList>
    </citation>
    <scope>NUCLEOTIDE SEQUENCE</scope>
</reference>
<accession>A0A0F8YQA4</accession>
<evidence type="ECO:0000313" key="1">
    <source>
        <dbReference type="EMBL" id="KKK56324.1"/>
    </source>
</evidence>
<comment type="caution">
    <text evidence="1">The sequence shown here is derived from an EMBL/GenBank/DDBJ whole genome shotgun (WGS) entry which is preliminary data.</text>
</comment>
<name>A0A0F8YQA4_9ZZZZ</name>
<organism evidence="1">
    <name type="scientific">marine sediment metagenome</name>
    <dbReference type="NCBI Taxonomy" id="412755"/>
    <lineage>
        <taxon>unclassified sequences</taxon>
        <taxon>metagenomes</taxon>
        <taxon>ecological metagenomes</taxon>
    </lineage>
</organism>
<dbReference type="AlphaFoldDB" id="A0A0F8YQA4"/>
<gene>
    <name evidence="1" type="ORF">LCGC14_3065660</name>
</gene>
<sequence>MQLRMFRACENFKILRAIVRSVAVDVMDMLISIEFPAKQLFHNDTMLKMAFTNTRLDFNITVLANITSAMDKLNTSRRTIFAISRTILGLSIAGRVELTALHIERRLTVQALDCLA</sequence>
<dbReference type="EMBL" id="LAZR01065053">
    <property type="protein sequence ID" value="KKK56324.1"/>
    <property type="molecule type" value="Genomic_DNA"/>
</dbReference>
<protein>
    <submittedName>
        <fullName evidence="1">Uncharacterized protein</fullName>
    </submittedName>
</protein>
<proteinExistence type="predicted"/>